<organism evidence="1">
    <name type="scientific">marine sediment metagenome</name>
    <dbReference type="NCBI Taxonomy" id="412755"/>
    <lineage>
        <taxon>unclassified sequences</taxon>
        <taxon>metagenomes</taxon>
        <taxon>ecological metagenomes</taxon>
    </lineage>
</organism>
<name>A0A0F9RYE2_9ZZZZ</name>
<sequence>MTKEKLEKGIKLQTAIEQANNFLKALKNANIIEFGFRTVENNYYDPKQNPIFIGYIYLDLKDIVRSYSEEKLIKLIEDWKRELADL</sequence>
<dbReference type="AlphaFoldDB" id="A0A0F9RYE2"/>
<reference evidence="1" key="1">
    <citation type="journal article" date="2015" name="Nature">
        <title>Complex archaea that bridge the gap between prokaryotes and eukaryotes.</title>
        <authorList>
            <person name="Spang A."/>
            <person name="Saw J.H."/>
            <person name="Jorgensen S.L."/>
            <person name="Zaremba-Niedzwiedzka K."/>
            <person name="Martijn J."/>
            <person name="Lind A.E."/>
            <person name="van Eijk R."/>
            <person name="Schleper C."/>
            <person name="Guy L."/>
            <person name="Ettema T.J."/>
        </authorList>
    </citation>
    <scope>NUCLEOTIDE SEQUENCE</scope>
</reference>
<comment type="caution">
    <text evidence="1">The sequence shown here is derived from an EMBL/GenBank/DDBJ whole genome shotgun (WGS) entry which is preliminary data.</text>
</comment>
<dbReference type="EMBL" id="LAZR01000656">
    <property type="protein sequence ID" value="KKN61475.1"/>
    <property type="molecule type" value="Genomic_DNA"/>
</dbReference>
<evidence type="ECO:0000313" key="1">
    <source>
        <dbReference type="EMBL" id="KKN61475.1"/>
    </source>
</evidence>
<protein>
    <submittedName>
        <fullName evidence="1">Uncharacterized protein</fullName>
    </submittedName>
</protein>
<gene>
    <name evidence="1" type="ORF">LCGC14_0521300</name>
</gene>
<accession>A0A0F9RYE2</accession>
<proteinExistence type="predicted"/>